<dbReference type="InterPro" id="IPR007016">
    <property type="entry name" value="O-antigen_ligase-rel_domated"/>
</dbReference>
<evidence type="ECO:0000256" key="2">
    <source>
        <dbReference type="ARBA" id="ARBA00022692"/>
    </source>
</evidence>
<feature type="transmembrane region" description="Helical" evidence="5">
    <location>
        <begin position="379"/>
        <end position="396"/>
    </location>
</feature>
<dbReference type="InterPro" id="IPR051533">
    <property type="entry name" value="WaaL-like"/>
</dbReference>
<dbReference type="GO" id="GO:0016020">
    <property type="term" value="C:membrane"/>
    <property type="evidence" value="ECO:0007669"/>
    <property type="project" value="UniProtKB-SubCell"/>
</dbReference>
<evidence type="ECO:0000313" key="7">
    <source>
        <dbReference type="EMBL" id="RBQ02706.1"/>
    </source>
</evidence>
<comment type="subcellular location">
    <subcellularLocation>
        <location evidence="1">Membrane</location>
        <topology evidence="1">Multi-pass membrane protein</topology>
    </subcellularLocation>
</comment>
<accession>A0A366KLZ7</accession>
<sequence>MSFNRRFQGVAVQSLLKNIIWICIIAILVLVPSLSLPGLYNIRNGQVIFFSSFITIIFFFCILMICSQKKIALEITRIDILLCIAVLYIALDRFLSPLPSAFSLRFIELIGLSAFYIILRQYRVNYIIFFYACVLGGAVQAIYGLLQLYGIYPSNNSYFPLTGNFSNPGPYAGYILSGLSISIALYIYKDDLRILKIFRGKVPEKTGMQIKMFFLVISLSLMAISITACKSRASWFAIFVGGLFLVYHKLKPIFFKRVAKFKWLIVSLAVTMTLAILFLLYDINKDSANGRVLVWGTSRELLSKHLYTGIGFDRFSVDLMGRQARYFENHALSAYSNVAGEIRYPFNLLLLYLSEMGIFFTILVLFFCYRIFSSGSGTLAIIAKFTLLAQIVFAFFSYSEQVLAIKINIVCIVAFLAAQDNRISEARLGKHTWQAMKYIFISACIVISFFSLRYLKKLHSAFTDWDTAFQLYSGKQYMDAASFYASAHPVLAGEGDFLFQFGNAALKTGAYGDALKILGKSESKLNSYSVQLAKGECYRKLNQSLLAKKVYLEASYMVPSRLYPRYLLAIYCLELDQKKQAISIAEDILKIKVKIISPATEEMKNSMRIVIENRDLSPKEILNHLKINGR</sequence>
<dbReference type="EMBL" id="QNQU01000032">
    <property type="protein sequence ID" value="RBQ02706.1"/>
    <property type="molecule type" value="Genomic_DNA"/>
</dbReference>
<keyword evidence="4 5" id="KW-0472">Membrane</keyword>
<dbReference type="Proteomes" id="UP000252081">
    <property type="component" value="Unassembled WGS sequence"/>
</dbReference>
<evidence type="ECO:0000313" key="8">
    <source>
        <dbReference type="Proteomes" id="UP000252081"/>
    </source>
</evidence>
<organism evidence="7 8">
    <name type="scientific">Pedobacter miscanthi</name>
    <dbReference type="NCBI Taxonomy" id="2259170"/>
    <lineage>
        <taxon>Bacteria</taxon>
        <taxon>Pseudomonadati</taxon>
        <taxon>Bacteroidota</taxon>
        <taxon>Sphingobacteriia</taxon>
        <taxon>Sphingobacteriales</taxon>
        <taxon>Sphingobacteriaceae</taxon>
        <taxon>Pedobacter</taxon>
    </lineage>
</organism>
<protein>
    <recommendedName>
        <fullName evidence="6">O-antigen ligase-related domain-containing protein</fullName>
    </recommendedName>
</protein>
<feature type="transmembrane region" description="Helical" evidence="5">
    <location>
        <begin position="46"/>
        <end position="66"/>
    </location>
</feature>
<feature type="transmembrane region" description="Helical" evidence="5">
    <location>
        <begin position="102"/>
        <end position="119"/>
    </location>
</feature>
<feature type="transmembrane region" description="Helical" evidence="5">
    <location>
        <begin position="78"/>
        <end position="96"/>
    </location>
</feature>
<comment type="caution">
    <text evidence="7">The sequence shown here is derived from an EMBL/GenBank/DDBJ whole genome shotgun (WGS) entry which is preliminary data.</text>
</comment>
<feature type="transmembrane region" description="Helical" evidence="5">
    <location>
        <begin position="262"/>
        <end position="281"/>
    </location>
</feature>
<feature type="transmembrane region" description="Helical" evidence="5">
    <location>
        <begin position="233"/>
        <end position="250"/>
    </location>
</feature>
<dbReference type="Pfam" id="PF04932">
    <property type="entry name" value="Wzy_C"/>
    <property type="match status" value="1"/>
</dbReference>
<dbReference type="InterPro" id="IPR011990">
    <property type="entry name" value="TPR-like_helical_dom_sf"/>
</dbReference>
<dbReference type="Gene3D" id="1.25.40.10">
    <property type="entry name" value="Tetratricopeptide repeat domain"/>
    <property type="match status" value="1"/>
</dbReference>
<evidence type="ECO:0000256" key="1">
    <source>
        <dbReference type="ARBA" id="ARBA00004141"/>
    </source>
</evidence>
<evidence type="ECO:0000256" key="5">
    <source>
        <dbReference type="SAM" id="Phobius"/>
    </source>
</evidence>
<evidence type="ECO:0000256" key="3">
    <source>
        <dbReference type="ARBA" id="ARBA00022989"/>
    </source>
</evidence>
<dbReference type="OrthoDB" id="1454576at2"/>
<feature type="domain" description="O-antigen ligase-related" evidence="6">
    <location>
        <begin position="218"/>
        <end position="364"/>
    </location>
</feature>
<feature type="transmembrane region" description="Helical" evidence="5">
    <location>
        <begin position="126"/>
        <end position="151"/>
    </location>
</feature>
<dbReference type="RefSeq" id="WP_113951710.1">
    <property type="nucleotide sequence ID" value="NZ_QNQU01000032.1"/>
</dbReference>
<keyword evidence="8" id="KW-1185">Reference proteome</keyword>
<dbReference type="SUPFAM" id="SSF48452">
    <property type="entry name" value="TPR-like"/>
    <property type="match status" value="1"/>
</dbReference>
<dbReference type="AlphaFoldDB" id="A0A366KLZ7"/>
<evidence type="ECO:0000259" key="6">
    <source>
        <dbReference type="Pfam" id="PF04932"/>
    </source>
</evidence>
<feature type="transmembrane region" description="Helical" evidence="5">
    <location>
        <begin position="438"/>
        <end position="455"/>
    </location>
</feature>
<feature type="transmembrane region" description="Helical" evidence="5">
    <location>
        <begin position="20"/>
        <end position="40"/>
    </location>
</feature>
<gene>
    <name evidence="7" type="ORF">DRW42_25515</name>
</gene>
<feature type="transmembrane region" description="Helical" evidence="5">
    <location>
        <begin position="171"/>
        <end position="188"/>
    </location>
</feature>
<feature type="transmembrane region" description="Helical" evidence="5">
    <location>
        <begin position="402"/>
        <end position="418"/>
    </location>
</feature>
<proteinExistence type="predicted"/>
<keyword evidence="2 5" id="KW-0812">Transmembrane</keyword>
<reference evidence="7 8" key="1">
    <citation type="submission" date="2018-07" db="EMBL/GenBank/DDBJ databases">
        <title>A draft genome of a endophytic bacteria, a new species of Pedobacter.</title>
        <authorList>
            <person name="Zhang Z.D."/>
            <person name="Chen Z.J."/>
        </authorList>
    </citation>
    <scope>NUCLEOTIDE SEQUENCE [LARGE SCALE GENOMIC DNA]</scope>
    <source>
        <strain evidence="7 8">RS10</strain>
    </source>
</reference>
<keyword evidence="3 5" id="KW-1133">Transmembrane helix</keyword>
<name>A0A366KLZ7_9SPHI</name>
<feature type="transmembrane region" description="Helical" evidence="5">
    <location>
        <begin position="209"/>
        <end position="227"/>
    </location>
</feature>
<evidence type="ECO:0000256" key="4">
    <source>
        <dbReference type="ARBA" id="ARBA00023136"/>
    </source>
</evidence>
<dbReference type="PANTHER" id="PTHR37422">
    <property type="entry name" value="TEICHURONIC ACID BIOSYNTHESIS PROTEIN TUAE"/>
    <property type="match status" value="1"/>
</dbReference>
<dbReference type="PANTHER" id="PTHR37422:SF13">
    <property type="entry name" value="LIPOPOLYSACCHARIDE BIOSYNTHESIS PROTEIN PA4999-RELATED"/>
    <property type="match status" value="1"/>
</dbReference>
<feature type="transmembrane region" description="Helical" evidence="5">
    <location>
        <begin position="349"/>
        <end position="372"/>
    </location>
</feature>